<dbReference type="SUPFAM" id="SSF55785">
    <property type="entry name" value="PYP-like sensor domain (PAS domain)"/>
    <property type="match status" value="3"/>
</dbReference>
<evidence type="ECO:0000256" key="11">
    <source>
        <dbReference type="SAM" id="Coils"/>
    </source>
</evidence>
<dbReference type="FunFam" id="3.30.565.10:FF:000010">
    <property type="entry name" value="Sensor histidine kinase RcsC"/>
    <property type="match status" value="1"/>
</dbReference>
<dbReference type="GO" id="GO:0000155">
    <property type="term" value="F:phosphorelay sensor kinase activity"/>
    <property type="evidence" value="ECO:0007669"/>
    <property type="project" value="InterPro"/>
</dbReference>
<keyword evidence="16" id="KW-1185">Reference proteome</keyword>
<dbReference type="InterPro" id="IPR035965">
    <property type="entry name" value="PAS-like_dom_sf"/>
</dbReference>
<dbReference type="EC" id="2.7.13.3" evidence="3"/>
<dbReference type="EMBL" id="FNOU01000014">
    <property type="protein sequence ID" value="SDY03264.1"/>
    <property type="molecule type" value="Genomic_DNA"/>
</dbReference>
<gene>
    <name evidence="15" type="ORF">SAMN04488579_11411</name>
</gene>
<dbReference type="PROSITE" id="PS50112">
    <property type="entry name" value="PAS"/>
    <property type="match status" value="1"/>
</dbReference>
<dbReference type="SUPFAM" id="SSF47384">
    <property type="entry name" value="Homodimeric domain of signal transducing histidine kinase"/>
    <property type="match status" value="1"/>
</dbReference>
<feature type="modified residue" description="4-aspartylphosphate" evidence="10">
    <location>
        <position position="874"/>
    </location>
</feature>
<protein>
    <recommendedName>
        <fullName evidence="9">Circadian input-output histidine kinase CikA</fullName>
        <ecNumber evidence="3">2.7.13.3</ecNumber>
    </recommendedName>
    <alternativeName>
        <fullName evidence="4">Stage 0 sporulation protein A homolog</fullName>
    </alternativeName>
</protein>
<dbReference type="InterPro" id="IPR036890">
    <property type="entry name" value="HATPase_C_sf"/>
</dbReference>
<dbReference type="InterPro" id="IPR005467">
    <property type="entry name" value="His_kinase_dom"/>
</dbReference>
<feature type="domain" description="PAS" evidence="14">
    <location>
        <begin position="56"/>
        <end position="108"/>
    </location>
</feature>
<evidence type="ECO:0000256" key="6">
    <source>
        <dbReference type="ARBA" id="ARBA00022777"/>
    </source>
</evidence>
<dbReference type="InterPro" id="IPR013655">
    <property type="entry name" value="PAS_fold_3"/>
</dbReference>
<evidence type="ECO:0000259" key="12">
    <source>
        <dbReference type="PROSITE" id="PS50109"/>
    </source>
</evidence>
<evidence type="ECO:0000256" key="8">
    <source>
        <dbReference type="ARBA" id="ARBA00024867"/>
    </source>
</evidence>
<evidence type="ECO:0000256" key="10">
    <source>
        <dbReference type="PROSITE-ProRule" id="PRU00169"/>
    </source>
</evidence>
<dbReference type="InterPro" id="IPR003594">
    <property type="entry name" value="HATPase_dom"/>
</dbReference>
<dbReference type="PANTHER" id="PTHR45339:SF1">
    <property type="entry name" value="HYBRID SIGNAL TRANSDUCTION HISTIDINE KINASE J"/>
    <property type="match status" value="1"/>
</dbReference>
<dbReference type="SMART" id="SM00388">
    <property type="entry name" value="HisKA"/>
    <property type="match status" value="1"/>
</dbReference>
<dbReference type="InterPro" id="IPR003661">
    <property type="entry name" value="HisK_dim/P_dom"/>
</dbReference>
<dbReference type="RefSeq" id="WP_176770882.1">
    <property type="nucleotide sequence ID" value="NZ_FNOU01000014.1"/>
</dbReference>
<dbReference type="CDD" id="cd00130">
    <property type="entry name" value="PAS"/>
    <property type="match status" value="1"/>
</dbReference>
<dbReference type="PROSITE" id="PS50109">
    <property type="entry name" value="HIS_KIN"/>
    <property type="match status" value="1"/>
</dbReference>
<proteinExistence type="inferred from homology"/>
<dbReference type="AlphaFoldDB" id="A0A1H3GL89"/>
<dbReference type="Gene3D" id="1.10.287.130">
    <property type="match status" value="1"/>
</dbReference>
<feature type="domain" description="Response regulatory" evidence="13">
    <location>
        <begin position="960"/>
        <end position="1081"/>
    </location>
</feature>
<evidence type="ECO:0000256" key="1">
    <source>
        <dbReference type="ARBA" id="ARBA00000085"/>
    </source>
</evidence>
<dbReference type="InterPro" id="IPR001789">
    <property type="entry name" value="Sig_transdc_resp-reg_receiver"/>
</dbReference>
<evidence type="ECO:0000256" key="4">
    <source>
        <dbReference type="ARBA" id="ARBA00018672"/>
    </source>
</evidence>
<dbReference type="Pfam" id="PF00512">
    <property type="entry name" value="HisKA"/>
    <property type="match status" value="1"/>
</dbReference>
<dbReference type="Gene3D" id="3.30.565.10">
    <property type="entry name" value="Histidine kinase-like ATPase, C-terminal domain"/>
    <property type="match status" value="1"/>
</dbReference>
<dbReference type="Pfam" id="PF02518">
    <property type="entry name" value="HATPase_c"/>
    <property type="match status" value="1"/>
</dbReference>
<keyword evidence="11" id="KW-0175">Coiled coil</keyword>
<dbReference type="InterPro" id="IPR004358">
    <property type="entry name" value="Sig_transdc_His_kin-like_C"/>
</dbReference>
<dbReference type="Gene3D" id="3.30.450.20">
    <property type="entry name" value="PAS domain"/>
    <property type="match status" value="2"/>
</dbReference>
<dbReference type="Pfam" id="PF00072">
    <property type="entry name" value="Response_reg"/>
    <property type="match status" value="2"/>
</dbReference>
<keyword evidence="6" id="KW-0418">Kinase</keyword>
<comment type="catalytic activity">
    <reaction evidence="1">
        <text>ATP + protein L-histidine = ADP + protein N-phospho-L-histidine.</text>
        <dbReference type="EC" id="2.7.13.3"/>
    </reaction>
</comment>
<keyword evidence="5 10" id="KW-0597">Phosphoprotein</keyword>
<comment type="similarity">
    <text evidence="2">In the N-terminal section; belongs to the phytochrome family.</text>
</comment>
<name>A0A1H3GL89_EUBBA</name>
<dbReference type="Proteomes" id="UP000199652">
    <property type="component" value="Unassembled WGS sequence"/>
</dbReference>
<dbReference type="CDD" id="cd00082">
    <property type="entry name" value="HisKA"/>
    <property type="match status" value="1"/>
</dbReference>
<dbReference type="SMART" id="SM00091">
    <property type="entry name" value="PAS"/>
    <property type="match status" value="1"/>
</dbReference>
<comment type="function">
    <text evidence="8">May play the central regulatory role in sporulation. It may be an element of the effector pathway responsible for the activation of sporulation genes in response to nutritional stress. Spo0A may act in concert with spo0H (a sigma factor) to control the expression of some genes that are critical to the sporulation process.</text>
</comment>
<evidence type="ECO:0000256" key="9">
    <source>
        <dbReference type="ARBA" id="ARBA00074306"/>
    </source>
</evidence>
<organism evidence="15 16">
    <name type="scientific">Eubacterium barkeri</name>
    <name type="common">Clostridium barkeri</name>
    <dbReference type="NCBI Taxonomy" id="1528"/>
    <lineage>
        <taxon>Bacteria</taxon>
        <taxon>Bacillati</taxon>
        <taxon>Bacillota</taxon>
        <taxon>Clostridia</taxon>
        <taxon>Eubacteriales</taxon>
        <taxon>Eubacteriaceae</taxon>
        <taxon>Eubacterium</taxon>
    </lineage>
</organism>
<dbReference type="PRINTS" id="PR00344">
    <property type="entry name" value="BCTRLSENSOR"/>
</dbReference>
<dbReference type="Gene3D" id="3.40.50.2300">
    <property type="match status" value="2"/>
</dbReference>
<evidence type="ECO:0000256" key="5">
    <source>
        <dbReference type="ARBA" id="ARBA00022553"/>
    </source>
</evidence>
<dbReference type="CDD" id="cd17546">
    <property type="entry name" value="REC_hyHK_CKI1_RcsC-like"/>
    <property type="match status" value="2"/>
</dbReference>
<feature type="modified residue" description="4-aspartylphosphate" evidence="10">
    <location>
        <position position="1012"/>
    </location>
</feature>
<sequence>MDNRNEEWKQAIQRKSEENRALEEKLNQYSKTILELNKQLQLYRSSNIGGVYSVRMDEDFTLLYANDLYFQVHEYEPEEMLGKSCALFIHPLDFPYVQQVLSEAREKKQKNVEWEMRIITGKKKLKYAFVSGCFNHRDGEDVFDGYVADISKLKTMERALQISEEKFRIATDNSDLSFWTYNYARRAIIQTKSSKRHHGLETVVENVPESLIEGGHIRWDSAEAFLQMYRELEAGAKTASGDFWTYDSSAKQWWCEHIDYTNVFDEDGMPLQAYAVGKEVTATKIAEKKFQEEKTYADAVQSESLLVKGCANVSQGIIERYIAEDMVGVCTEGMAYEDAVAALVAVGFTEEEKDELWKSINRHRVLTAFAQGEKIDTLEYRRRLQDGSVIWVNTTVKTYQNPETGDVMSFMYTYDINEDKIKAGIINSVTALEYDYIAYIDLNRNQLRLYLGNDDIVLMPNQNSDNYIETMKRINGEAIVPEEVEGAISDMMPETMKEKLKTQRSVTAVYNVYDNNKNIRQKRIQYAYLDEMNEQVVMTRTDVTDLLAYQKQQQMTVEAALLAAEQANRAKSDFLSRMSHEIRTPMNAIIGMATIAEQSMGDDAQVADCIGKIGISSHFLLSLINDILDMSRIESGKMLLKNEKIPFEEFLKGINSICYTQAKAKNIDYENITDPNLEDYYIGDAMKLQQIVINILSNAIKFTPSGGRVTLNVRQTQKDKRHATLRFIINDTGCGISEDFIPKLFDPFAQADSGTTTMYGGTGLGLAICKNLVDMMDGHIDVRSIVGVGTEFTVDVRLEMTAESKIRYLSKPHYNFTQLKTLVVDDDVTVCEHAMITLKEIGVTAEWVDSGRKAIDKVQEKWKKKKYYDLILLDWKMPEMDGIETARHIRKIVGSEVTIIIMTSYDWANIEHEAKSSGVNLLMSKPMFKSTLISAFEKALGHEEEEVIGRHDDFEFNGKRILLAEDHPMNVEVAKRLLERKGFIIEHAENGLRALEMFTTSSPDYYDAILMDIRMPDMDGLQATYSIRHWRRTDAKTIPIIAMTANAFEDDVKKSKAAGMNAHLAKPIEPKQLYQTLYDFIYGEWRLEDQ</sequence>
<accession>A0A1H3GL89</accession>
<reference evidence="16" key="1">
    <citation type="submission" date="2016-10" db="EMBL/GenBank/DDBJ databases">
        <authorList>
            <person name="Varghese N."/>
            <person name="Submissions S."/>
        </authorList>
    </citation>
    <scope>NUCLEOTIDE SEQUENCE [LARGE SCALE GENOMIC DNA]</scope>
    <source>
        <strain evidence="16">VPI 5359</strain>
    </source>
</reference>
<dbReference type="SMART" id="SM00448">
    <property type="entry name" value="REC"/>
    <property type="match status" value="2"/>
</dbReference>
<feature type="domain" description="Response regulatory" evidence="13">
    <location>
        <begin position="820"/>
        <end position="940"/>
    </location>
</feature>
<evidence type="ECO:0000313" key="15">
    <source>
        <dbReference type="EMBL" id="SDY03264.1"/>
    </source>
</evidence>
<dbReference type="SUPFAM" id="SSF52172">
    <property type="entry name" value="CheY-like"/>
    <property type="match status" value="2"/>
</dbReference>
<dbReference type="NCBIfam" id="TIGR00229">
    <property type="entry name" value="sensory_box"/>
    <property type="match status" value="1"/>
</dbReference>
<evidence type="ECO:0000256" key="7">
    <source>
        <dbReference type="ARBA" id="ARBA00023012"/>
    </source>
</evidence>
<dbReference type="InterPro" id="IPR036097">
    <property type="entry name" value="HisK_dim/P_sf"/>
</dbReference>
<dbReference type="Pfam" id="PF08447">
    <property type="entry name" value="PAS_3"/>
    <property type="match status" value="1"/>
</dbReference>
<dbReference type="SMART" id="SM00387">
    <property type="entry name" value="HATPase_c"/>
    <property type="match status" value="1"/>
</dbReference>
<dbReference type="InterPro" id="IPR000014">
    <property type="entry name" value="PAS"/>
</dbReference>
<evidence type="ECO:0000313" key="16">
    <source>
        <dbReference type="Proteomes" id="UP000199652"/>
    </source>
</evidence>
<feature type="coiled-coil region" evidence="11">
    <location>
        <begin position="5"/>
        <end position="39"/>
    </location>
</feature>
<dbReference type="InterPro" id="IPR011006">
    <property type="entry name" value="CheY-like_superfamily"/>
</dbReference>
<evidence type="ECO:0000259" key="14">
    <source>
        <dbReference type="PROSITE" id="PS50112"/>
    </source>
</evidence>
<evidence type="ECO:0000256" key="3">
    <source>
        <dbReference type="ARBA" id="ARBA00012438"/>
    </source>
</evidence>
<keyword evidence="6" id="KW-0808">Transferase</keyword>
<dbReference type="SUPFAM" id="SSF55874">
    <property type="entry name" value="ATPase domain of HSP90 chaperone/DNA topoisomerase II/histidine kinase"/>
    <property type="match status" value="1"/>
</dbReference>
<evidence type="ECO:0000259" key="13">
    <source>
        <dbReference type="PROSITE" id="PS50110"/>
    </source>
</evidence>
<dbReference type="PROSITE" id="PS50110">
    <property type="entry name" value="RESPONSE_REGULATORY"/>
    <property type="match status" value="2"/>
</dbReference>
<dbReference type="PANTHER" id="PTHR45339">
    <property type="entry name" value="HYBRID SIGNAL TRANSDUCTION HISTIDINE KINASE J"/>
    <property type="match status" value="1"/>
</dbReference>
<keyword evidence="7" id="KW-0902">Two-component regulatory system</keyword>
<evidence type="ECO:0000256" key="2">
    <source>
        <dbReference type="ARBA" id="ARBA00006402"/>
    </source>
</evidence>
<feature type="domain" description="Histidine kinase" evidence="12">
    <location>
        <begin position="577"/>
        <end position="800"/>
    </location>
</feature>
<dbReference type="STRING" id="1528.SAMN04488579_11411"/>